<dbReference type="CDD" id="cd00146">
    <property type="entry name" value="PKD"/>
    <property type="match status" value="1"/>
</dbReference>
<evidence type="ECO:0000313" key="10">
    <source>
        <dbReference type="EMBL" id="WMW23845.1"/>
    </source>
</evidence>
<comment type="similarity">
    <text evidence="2 7 8">Belongs to the peptidase S8 family.</text>
</comment>
<dbReference type="InterPro" id="IPR054399">
    <property type="entry name" value="Fervidolysin-like_N_prodom"/>
</dbReference>
<dbReference type="CDD" id="cd07484">
    <property type="entry name" value="Peptidases_S8_Thermitase_like"/>
    <property type="match status" value="1"/>
</dbReference>
<keyword evidence="3" id="KW-0964">Secreted</keyword>
<evidence type="ECO:0000256" key="4">
    <source>
        <dbReference type="ARBA" id="ARBA00022670"/>
    </source>
</evidence>
<dbReference type="GeneID" id="84232437"/>
<dbReference type="PROSITE" id="PS00136">
    <property type="entry name" value="SUBTILASE_ASP"/>
    <property type="match status" value="1"/>
</dbReference>
<dbReference type="InterPro" id="IPR022409">
    <property type="entry name" value="PKD/Chitinase_dom"/>
</dbReference>
<dbReference type="GO" id="GO:0004252">
    <property type="term" value="F:serine-type endopeptidase activity"/>
    <property type="evidence" value="ECO:0007669"/>
    <property type="project" value="UniProtKB-UniRule"/>
</dbReference>
<reference evidence="10 11" key="1">
    <citation type="submission" date="2023-08" db="EMBL/GenBank/DDBJ databases">
        <title>Methanolobus mangrovi sp. nov. and Methanolobus sediminis sp. nov, two novel methylotrophic methanogens isolated from mangrove sediments in China.</title>
        <authorList>
            <person name="Zhou J."/>
        </authorList>
    </citation>
    <scope>NUCLEOTIDE SEQUENCE [LARGE SCALE GENOMIC DNA]</scope>
    <source>
        <strain evidence="10 11">FTZ6</strain>
    </source>
</reference>
<dbReference type="InterPro" id="IPR015500">
    <property type="entry name" value="Peptidase_S8_subtilisin-rel"/>
</dbReference>
<dbReference type="InterPro" id="IPR013783">
    <property type="entry name" value="Ig-like_fold"/>
</dbReference>
<dbReference type="InterPro" id="IPR023828">
    <property type="entry name" value="Peptidase_S8_Ser-AS"/>
</dbReference>
<dbReference type="PROSITE" id="PS00138">
    <property type="entry name" value="SUBTILASE_SER"/>
    <property type="match status" value="1"/>
</dbReference>
<evidence type="ECO:0000256" key="3">
    <source>
        <dbReference type="ARBA" id="ARBA00022525"/>
    </source>
</evidence>
<gene>
    <name evidence="10" type="ORF">RE474_06930</name>
</gene>
<dbReference type="PROSITE" id="PS51892">
    <property type="entry name" value="SUBTILASE"/>
    <property type="match status" value="1"/>
</dbReference>
<proteinExistence type="inferred from homology"/>
<keyword evidence="11" id="KW-1185">Reference proteome</keyword>
<dbReference type="InterPro" id="IPR000601">
    <property type="entry name" value="PKD_dom"/>
</dbReference>
<dbReference type="PANTHER" id="PTHR43806:SF11">
    <property type="entry name" value="CEREVISIN-RELATED"/>
    <property type="match status" value="1"/>
</dbReference>
<dbReference type="SUPFAM" id="SSF49373">
    <property type="entry name" value="Invasin/intimin cell-adhesion fragments"/>
    <property type="match status" value="1"/>
</dbReference>
<evidence type="ECO:0000256" key="6">
    <source>
        <dbReference type="ARBA" id="ARBA00022825"/>
    </source>
</evidence>
<dbReference type="Pfam" id="PF00082">
    <property type="entry name" value="Peptidase_S8"/>
    <property type="match status" value="1"/>
</dbReference>
<dbReference type="KEGG" id="mseb:RE474_06930"/>
<dbReference type="RefSeq" id="WP_309309663.1">
    <property type="nucleotide sequence ID" value="NZ_CP133592.1"/>
</dbReference>
<accession>A0AA51YHV7</accession>
<dbReference type="Gene3D" id="3.40.50.200">
    <property type="entry name" value="Peptidase S8/S53 domain"/>
    <property type="match status" value="1"/>
</dbReference>
<dbReference type="GO" id="GO:0006508">
    <property type="term" value="P:proteolysis"/>
    <property type="evidence" value="ECO:0007669"/>
    <property type="project" value="UniProtKB-KW"/>
</dbReference>
<evidence type="ECO:0000256" key="5">
    <source>
        <dbReference type="ARBA" id="ARBA00022801"/>
    </source>
</evidence>
<evidence type="ECO:0000256" key="1">
    <source>
        <dbReference type="ARBA" id="ARBA00004613"/>
    </source>
</evidence>
<name>A0AA51YHV7_9EURY</name>
<dbReference type="SMART" id="SM00089">
    <property type="entry name" value="PKD"/>
    <property type="match status" value="1"/>
</dbReference>
<dbReference type="Pfam" id="PF22148">
    <property type="entry name" value="Fervidolysin_NPro-like"/>
    <property type="match status" value="1"/>
</dbReference>
<dbReference type="Pfam" id="PF18911">
    <property type="entry name" value="PKD_4"/>
    <property type="match status" value="1"/>
</dbReference>
<dbReference type="InterPro" id="IPR000209">
    <property type="entry name" value="Peptidase_S8/S53_dom"/>
</dbReference>
<keyword evidence="6 7" id="KW-0720">Serine protease</keyword>
<dbReference type="InterPro" id="IPR034084">
    <property type="entry name" value="Thermitase-like_dom"/>
</dbReference>
<dbReference type="InterPro" id="IPR008964">
    <property type="entry name" value="Invasin/intimin_cell_adhesion"/>
</dbReference>
<dbReference type="Proteomes" id="UP001182908">
    <property type="component" value="Chromosome"/>
</dbReference>
<feature type="active site" description="Charge relay system" evidence="7">
    <location>
        <position position="381"/>
    </location>
</feature>
<sequence>MDRYLKTFFIALAISMLVAGTMTSAMAASSKAYSFEDNLEVALPNVAYELPYVPGEIVVQFNPGVSEAKINAMNSKNGATVTYTSQYADFKVLKIPKTKSVEEMVEIYSKNPNVKSASPNSIMYAAMVPDDSYYPYQWNFNTEYGINVEPAWDISTGIGVIVAVLDTGVAKNAPDLDGTSFVLEKDFVNNDGDASDDNGHGTHVTGTIAQSTNNGKGVAGIAYDCSIMPVKVLDNEGSGELTQLVEGIKYATDSGADVISMSLGWSPGYDPDGENGILDQALDYAHDNGVTIVAAAGNDKKGIVAYPAADENCIAVGATDYSGRRAYYSNYGEALDVMAPGGDIRKDLNKDGYGDGILQNTFGVNDDETTYFNYFFYQGTSMATPHVAGVAALLIANGVSGPDNVRAAIENTAKDIYTDGWDIYSGYGIVDAYAALNYFNELPVEENQAPIASMAISTTTAEVGDTIRFDASNSDDPDGTIASYSWDFDGDGNVDTTTDTPIIEYSYSEPANYNVILTVTDDDGAIDTATGTISISESGTPQPEVIVTVDVGVPIITKSAGTNVFAHVEATITVKDNNGNPISGADVHGHWEGLTSDVDEGTTDGNGQAIVISDTAKYPDGTDPNFDFVVDSVNGVTV</sequence>
<comment type="subcellular location">
    <subcellularLocation>
        <location evidence="1">Secreted</location>
    </subcellularLocation>
</comment>
<dbReference type="InterPro" id="IPR035986">
    <property type="entry name" value="PKD_dom_sf"/>
</dbReference>
<dbReference type="SUPFAM" id="SSF52743">
    <property type="entry name" value="Subtilisin-like"/>
    <property type="match status" value="1"/>
</dbReference>
<dbReference type="InterPro" id="IPR036852">
    <property type="entry name" value="Peptidase_S8/S53_dom_sf"/>
</dbReference>
<evidence type="ECO:0000259" key="9">
    <source>
        <dbReference type="PROSITE" id="PS50093"/>
    </source>
</evidence>
<evidence type="ECO:0000313" key="11">
    <source>
        <dbReference type="Proteomes" id="UP001182908"/>
    </source>
</evidence>
<organism evidence="10 11">
    <name type="scientific">Methanolobus sediminis</name>
    <dbReference type="NCBI Taxonomy" id="3072978"/>
    <lineage>
        <taxon>Archaea</taxon>
        <taxon>Methanobacteriati</taxon>
        <taxon>Methanobacteriota</taxon>
        <taxon>Stenosarchaea group</taxon>
        <taxon>Methanomicrobia</taxon>
        <taxon>Methanosarcinales</taxon>
        <taxon>Methanosarcinaceae</taxon>
        <taxon>Methanolobus</taxon>
    </lineage>
</organism>
<feature type="domain" description="PKD" evidence="9">
    <location>
        <begin position="450"/>
        <end position="542"/>
    </location>
</feature>
<dbReference type="PRINTS" id="PR00723">
    <property type="entry name" value="SUBTILISIN"/>
</dbReference>
<dbReference type="AlphaFoldDB" id="A0AA51YHV7"/>
<dbReference type="Gene3D" id="2.60.40.10">
    <property type="entry name" value="Immunoglobulins"/>
    <property type="match status" value="1"/>
</dbReference>
<dbReference type="PANTHER" id="PTHR43806">
    <property type="entry name" value="PEPTIDASE S8"/>
    <property type="match status" value="1"/>
</dbReference>
<evidence type="ECO:0000256" key="8">
    <source>
        <dbReference type="RuleBase" id="RU003355"/>
    </source>
</evidence>
<dbReference type="InterPro" id="IPR050131">
    <property type="entry name" value="Peptidase_S8_subtilisin-like"/>
</dbReference>
<evidence type="ECO:0000256" key="7">
    <source>
        <dbReference type="PROSITE-ProRule" id="PRU01240"/>
    </source>
</evidence>
<dbReference type="SUPFAM" id="SSF49299">
    <property type="entry name" value="PKD domain"/>
    <property type="match status" value="1"/>
</dbReference>
<feature type="active site" description="Charge relay system" evidence="7">
    <location>
        <position position="200"/>
    </location>
</feature>
<keyword evidence="4 7" id="KW-0645">Protease</keyword>
<feature type="active site" description="Charge relay system" evidence="7">
    <location>
        <position position="166"/>
    </location>
</feature>
<protein>
    <submittedName>
        <fullName evidence="10">S8 family serine peptidase</fullName>
    </submittedName>
</protein>
<dbReference type="InterPro" id="IPR023827">
    <property type="entry name" value="Peptidase_S8_Asp-AS"/>
</dbReference>
<dbReference type="GO" id="GO:0005576">
    <property type="term" value="C:extracellular region"/>
    <property type="evidence" value="ECO:0007669"/>
    <property type="project" value="UniProtKB-SubCell"/>
</dbReference>
<evidence type="ECO:0000256" key="2">
    <source>
        <dbReference type="ARBA" id="ARBA00011073"/>
    </source>
</evidence>
<dbReference type="PROSITE" id="PS50093">
    <property type="entry name" value="PKD"/>
    <property type="match status" value="1"/>
</dbReference>
<keyword evidence="5 7" id="KW-0378">Hydrolase</keyword>
<dbReference type="EMBL" id="CP133592">
    <property type="protein sequence ID" value="WMW23845.1"/>
    <property type="molecule type" value="Genomic_DNA"/>
</dbReference>